<keyword evidence="3" id="KW-0050">Antiport</keyword>
<dbReference type="Pfam" id="PF00999">
    <property type="entry name" value="Na_H_Exchanger"/>
    <property type="match status" value="1"/>
</dbReference>
<protein>
    <submittedName>
        <fullName evidence="11">Potassium/proton antiporter</fullName>
    </submittedName>
</protein>
<feature type="transmembrane region" description="Helical" evidence="9">
    <location>
        <begin position="276"/>
        <end position="293"/>
    </location>
</feature>
<evidence type="ECO:0000256" key="2">
    <source>
        <dbReference type="ARBA" id="ARBA00022448"/>
    </source>
</evidence>
<keyword evidence="6 9" id="KW-1133">Transmembrane helix</keyword>
<feature type="transmembrane region" description="Helical" evidence="9">
    <location>
        <begin position="61"/>
        <end position="79"/>
    </location>
</feature>
<keyword evidence="5 9" id="KW-0812">Transmembrane</keyword>
<feature type="transmembrane region" description="Helical" evidence="9">
    <location>
        <begin position="194"/>
        <end position="216"/>
    </location>
</feature>
<feature type="transmembrane region" description="Helical" evidence="9">
    <location>
        <begin position="228"/>
        <end position="256"/>
    </location>
</feature>
<keyword evidence="2" id="KW-0813">Transport</keyword>
<dbReference type="GO" id="GO:1902600">
    <property type="term" value="P:proton transmembrane transport"/>
    <property type="evidence" value="ECO:0007669"/>
    <property type="project" value="InterPro"/>
</dbReference>
<feature type="transmembrane region" description="Helical" evidence="9">
    <location>
        <begin position="35"/>
        <end position="55"/>
    </location>
</feature>
<dbReference type="InterPro" id="IPR006153">
    <property type="entry name" value="Cation/H_exchanger_TM"/>
</dbReference>
<evidence type="ECO:0000256" key="1">
    <source>
        <dbReference type="ARBA" id="ARBA00004651"/>
    </source>
</evidence>
<dbReference type="PANTHER" id="PTHR32507:SF7">
    <property type="entry name" value="K(+)_H(+) ANTIPORTER NHAP2"/>
    <property type="match status" value="1"/>
</dbReference>
<dbReference type="NCBIfam" id="NF003715">
    <property type="entry name" value="PRK05326.1-2"/>
    <property type="match status" value="1"/>
</dbReference>
<feature type="domain" description="Transporter-associated" evidence="10">
    <location>
        <begin position="491"/>
        <end position="570"/>
    </location>
</feature>
<dbReference type="PANTHER" id="PTHR32507">
    <property type="entry name" value="NA(+)/H(+) ANTIPORTER 1"/>
    <property type="match status" value="1"/>
</dbReference>
<dbReference type="EMBL" id="VRTS01000008">
    <property type="protein sequence ID" value="TXK60786.1"/>
    <property type="molecule type" value="Genomic_DNA"/>
</dbReference>
<feature type="transmembrane region" description="Helical" evidence="9">
    <location>
        <begin position="6"/>
        <end position="28"/>
    </location>
</feature>
<dbReference type="OrthoDB" id="9810759at2"/>
<dbReference type="RefSeq" id="WP_147892245.1">
    <property type="nucleotide sequence ID" value="NZ_VRTS01000008.1"/>
</dbReference>
<evidence type="ECO:0000256" key="3">
    <source>
        <dbReference type="ARBA" id="ARBA00022449"/>
    </source>
</evidence>
<dbReference type="Gene3D" id="3.30.465.10">
    <property type="match status" value="1"/>
</dbReference>
<dbReference type="Gene3D" id="1.20.1530.20">
    <property type="match status" value="1"/>
</dbReference>
<comment type="caution">
    <text evidence="11">The sequence shown here is derived from an EMBL/GenBank/DDBJ whole genome shotgun (WGS) entry which is preliminary data.</text>
</comment>
<dbReference type="SUPFAM" id="SSF56176">
    <property type="entry name" value="FAD-binding/transporter-associated domain-like"/>
    <property type="match status" value="1"/>
</dbReference>
<feature type="transmembrane region" description="Helical" evidence="9">
    <location>
        <begin position="305"/>
        <end position="329"/>
    </location>
</feature>
<dbReference type="GO" id="GO:0005886">
    <property type="term" value="C:plasma membrane"/>
    <property type="evidence" value="ECO:0007669"/>
    <property type="project" value="UniProtKB-SubCell"/>
</dbReference>
<evidence type="ECO:0000256" key="8">
    <source>
        <dbReference type="ARBA" id="ARBA00023136"/>
    </source>
</evidence>
<evidence type="ECO:0000259" key="10">
    <source>
        <dbReference type="SMART" id="SM01091"/>
    </source>
</evidence>
<keyword evidence="8 9" id="KW-0472">Membrane</keyword>
<feature type="transmembrane region" description="Helical" evidence="9">
    <location>
        <begin position="335"/>
        <end position="358"/>
    </location>
</feature>
<gene>
    <name evidence="11" type="ORF">FU658_11715</name>
</gene>
<dbReference type="InterPro" id="IPR036318">
    <property type="entry name" value="FAD-bd_PCMH-like_sf"/>
</dbReference>
<evidence type="ECO:0000256" key="5">
    <source>
        <dbReference type="ARBA" id="ARBA00022692"/>
    </source>
</evidence>
<accession>A0A5C8KND3</accession>
<evidence type="ECO:0000256" key="7">
    <source>
        <dbReference type="ARBA" id="ARBA00023065"/>
    </source>
</evidence>
<keyword evidence="4" id="KW-1003">Cell membrane</keyword>
<keyword evidence="7" id="KW-0406">Ion transport</keyword>
<dbReference type="Proteomes" id="UP000321248">
    <property type="component" value="Unassembled WGS sequence"/>
</dbReference>
<evidence type="ECO:0000256" key="9">
    <source>
        <dbReference type="SAM" id="Phobius"/>
    </source>
</evidence>
<reference evidence="11 12" key="1">
    <citation type="submission" date="2019-08" db="EMBL/GenBank/DDBJ databases">
        <authorList>
            <person name="Karlyshev A.V."/>
        </authorList>
    </citation>
    <scope>NUCLEOTIDE SEQUENCE [LARGE SCALE GENOMIC DNA]</scope>
    <source>
        <strain evidence="11 12">Alg18-2.2</strain>
    </source>
</reference>
<evidence type="ECO:0000313" key="11">
    <source>
        <dbReference type="EMBL" id="TXK60786.1"/>
    </source>
</evidence>
<evidence type="ECO:0000313" key="12">
    <source>
        <dbReference type="Proteomes" id="UP000321248"/>
    </source>
</evidence>
<dbReference type="SMART" id="SM01091">
    <property type="entry name" value="CorC_HlyC"/>
    <property type="match status" value="1"/>
</dbReference>
<dbReference type="InterPro" id="IPR016169">
    <property type="entry name" value="FAD-bd_PCMH_sub2"/>
</dbReference>
<proteinExistence type="predicted"/>
<feature type="transmembrane region" description="Helical" evidence="9">
    <location>
        <begin position="91"/>
        <end position="113"/>
    </location>
</feature>
<dbReference type="InterPro" id="IPR038770">
    <property type="entry name" value="Na+/solute_symporter_sf"/>
</dbReference>
<dbReference type="Pfam" id="PF03471">
    <property type="entry name" value="CorC_HlyC"/>
    <property type="match status" value="1"/>
</dbReference>
<sequence length="596" mass="63722">MESLQIGNLWLLFGAALVLVGIASSLLARRFGAPLLLVFLFLGMLLGEDGPGGLVWDNYELTYLVGSLALAVILFDGGLRTRLREVRSSLAPAGLLATVGVLITAGLTGLAAIPLLGLGWVEGMLLGAIIASTDAAAVFFLLRAGGLHLQRRVSSTLEVESGSNDPIAVFLTVVLTGWLAADGAHTLGDFGWRLLSQAGFGVTMGLAGGWLLALALNRLALPDGLHPLLAVSGAILVFALTNQVGGSGFLAVYLAGLMVGNRPVRAFASVVSVQDAATWLAQLVMFLVLGLLATPSQLIEVMWPALGLAAFLMLVARPAAVALCLWPFAYPRREVAFISWVGLRGAVGIFLASIPMLAQLPNAGVYFNVAFVVVIVSLVVQGWTLKPAAEWFRVALPRLDPPTRRVELDLPGQLELEMVGYRVAPESAVLRGAQLPGWARPAMVVREGKVLQGSDGGALQPEDYAYYLAPPGSVYRLDWLFAEPREARELEREVFGAFTLAGDVPLGELASFYGLEIPERYADQTAAQLFAHRFDDLPQIGDVLKLGEATLVVRSIEEEQVGQVGLKFAPVPRLLGKKRGGVSARLRSLWRRRGRD</sequence>
<dbReference type="AlphaFoldDB" id="A0A5C8KND3"/>
<organism evidence="11 12">
    <name type="scientific">Alkalisalibacterium limincola</name>
    <dbReference type="NCBI Taxonomy" id="2699169"/>
    <lineage>
        <taxon>Bacteria</taxon>
        <taxon>Pseudomonadati</taxon>
        <taxon>Pseudomonadota</taxon>
        <taxon>Gammaproteobacteria</taxon>
        <taxon>Lysobacterales</taxon>
        <taxon>Lysobacteraceae</taxon>
        <taxon>Alkalisalibacterium</taxon>
    </lineage>
</organism>
<dbReference type="InterPro" id="IPR005170">
    <property type="entry name" value="Transptr-assoc_dom"/>
</dbReference>
<comment type="subcellular location">
    <subcellularLocation>
        <location evidence="1">Cell membrane</location>
        <topology evidence="1">Multi-pass membrane protein</topology>
    </subcellularLocation>
</comment>
<name>A0A5C8KND3_9GAMM</name>
<evidence type="ECO:0000256" key="4">
    <source>
        <dbReference type="ARBA" id="ARBA00022475"/>
    </source>
</evidence>
<dbReference type="NCBIfam" id="NF003714">
    <property type="entry name" value="PRK05326.1-1"/>
    <property type="match status" value="1"/>
</dbReference>
<feature type="transmembrane region" description="Helical" evidence="9">
    <location>
        <begin position="365"/>
        <end position="383"/>
    </location>
</feature>
<feature type="transmembrane region" description="Helical" evidence="9">
    <location>
        <begin position="125"/>
        <end position="146"/>
    </location>
</feature>
<dbReference type="NCBIfam" id="NF003716">
    <property type="entry name" value="PRK05326.1-3"/>
    <property type="match status" value="1"/>
</dbReference>
<dbReference type="GO" id="GO:0050660">
    <property type="term" value="F:flavin adenine dinucleotide binding"/>
    <property type="evidence" value="ECO:0007669"/>
    <property type="project" value="InterPro"/>
</dbReference>
<dbReference type="GO" id="GO:0015297">
    <property type="term" value="F:antiporter activity"/>
    <property type="evidence" value="ECO:0007669"/>
    <property type="project" value="UniProtKB-KW"/>
</dbReference>
<evidence type="ECO:0000256" key="6">
    <source>
        <dbReference type="ARBA" id="ARBA00022989"/>
    </source>
</evidence>
<keyword evidence="12" id="KW-1185">Reference proteome</keyword>